<dbReference type="EMBL" id="HBGW01004387">
    <property type="protein sequence ID" value="CAD9493581.1"/>
    <property type="molecule type" value="Transcribed_RNA"/>
</dbReference>
<name>A0A6U6GKJ1_9DINO</name>
<dbReference type="Gene3D" id="3.40.30.10">
    <property type="entry name" value="Glutaredoxin"/>
    <property type="match status" value="1"/>
</dbReference>
<dbReference type="AlphaFoldDB" id="A0A6U6GKJ1"/>
<organism evidence="1">
    <name type="scientific">Zooxanthella nutricula</name>
    <dbReference type="NCBI Taxonomy" id="1333877"/>
    <lineage>
        <taxon>Eukaryota</taxon>
        <taxon>Sar</taxon>
        <taxon>Alveolata</taxon>
        <taxon>Dinophyceae</taxon>
        <taxon>Peridiniales</taxon>
        <taxon>Peridiniales incertae sedis</taxon>
        <taxon>Zooxanthella</taxon>
    </lineage>
</organism>
<dbReference type="InterPro" id="IPR036249">
    <property type="entry name" value="Thioredoxin-like_sf"/>
</dbReference>
<gene>
    <name evidence="1" type="ORF">BRAN1462_LOCUS2930</name>
</gene>
<accession>A0A6U6GKJ1</accession>
<reference evidence="1" key="1">
    <citation type="submission" date="2021-01" db="EMBL/GenBank/DDBJ databases">
        <authorList>
            <person name="Corre E."/>
            <person name="Pelletier E."/>
            <person name="Niang G."/>
            <person name="Scheremetjew M."/>
            <person name="Finn R."/>
            <person name="Kale V."/>
            <person name="Holt S."/>
            <person name="Cochrane G."/>
            <person name="Meng A."/>
            <person name="Brown T."/>
            <person name="Cohen L."/>
        </authorList>
    </citation>
    <scope>NUCLEOTIDE SEQUENCE</scope>
    <source>
        <strain evidence="1">RCC3387</strain>
    </source>
</reference>
<sequence length="102" mass="11270">MNQAYLAQGIQILGASGDTMAQNSVFSNKYKFSFPLLCDVARSLPAALSVSSGRWAVLVNEDRTVAQFWPQVDDLEMFPVQPLSFVATQKWEARTAAKAEEL</sequence>
<dbReference type="SUPFAM" id="SSF52833">
    <property type="entry name" value="Thioredoxin-like"/>
    <property type="match status" value="1"/>
</dbReference>
<evidence type="ECO:0008006" key="2">
    <source>
        <dbReference type="Google" id="ProtNLM"/>
    </source>
</evidence>
<protein>
    <recommendedName>
        <fullName evidence="2">Alkyl hydroperoxide reductase subunit C/ Thiol specific antioxidant domain-containing protein</fullName>
    </recommendedName>
</protein>
<evidence type="ECO:0000313" key="1">
    <source>
        <dbReference type="EMBL" id="CAD9493581.1"/>
    </source>
</evidence>
<proteinExistence type="predicted"/>